<comment type="caution">
    <text evidence="2">The sequence shown here is derived from an EMBL/GenBank/DDBJ whole genome shotgun (WGS) entry which is preliminary data.</text>
</comment>
<reference evidence="2 3" key="1">
    <citation type="submission" date="2019-08" db="EMBL/GenBank/DDBJ databases">
        <title>Whole genome sequencing of chitin degrading bacteria Chitinophaga pinensis YS16.</title>
        <authorList>
            <person name="Singh R.P."/>
            <person name="Manchanda G."/>
            <person name="Maurya I.K."/>
            <person name="Joshi N.K."/>
            <person name="Srivastava A.K."/>
        </authorList>
    </citation>
    <scope>NUCLEOTIDE SEQUENCE [LARGE SCALE GENOMIC DNA]</scope>
    <source>
        <strain evidence="2 3">YS-16</strain>
    </source>
</reference>
<keyword evidence="1" id="KW-1133">Transmembrane helix</keyword>
<feature type="transmembrane region" description="Helical" evidence="1">
    <location>
        <begin position="105"/>
        <end position="126"/>
    </location>
</feature>
<keyword evidence="1" id="KW-0472">Membrane</keyword>
<feature type="transmembrane region" description="Helical" evidence="1">
    <location>
        <begin position="411"/>
        <end position="429"/>
    </location>
</feature>
<protein>
    <submittedName>
        <fullName evidence="2">Uncharacterized protein</fullName>
    </submittedName>
</protein>
<feature type="transmembrane region" description="Helical" evidence="1">
    <location>
        <begin position="296"/>
        <end position="314"/>
    </location>
</feature>
<dbReference type="RefSeq" id="WP_146303976.1">
    <property type="nucleotide sequence ID" value="NZ_VOHS01000003.1"/>
</dbReference>
<feature type="transmembrane region" description="Helical" evidence="1">
    <location>
        <begin position="16"/>
        <end position="35"/>
    </location>
</feature>
<dbReference type="Proteomes" id="UP000318815">
    <property type="component" value="Unassembled WGS sequence"/>
</dbReference>
<keyword evidence="3" id="KW-1185">Reference proteome</keyword>
<accession>A0A5C6LX46</accession>
<feature type="transmembrane region" description="Helical" evidence="1">
    <location>
        <begin position="173"/>
        <end position="194"/>
    </location>
</feature>
<keyword evidence="1" id="KW-0812">Transmembrane</keyword>
<organism evidence="2 3">
    <name type="scientific">Chitinophaga pinensis</name>
    <dbReference type="NCBI Taxonomy" id="79329"/>
    <lineage>
        <taxon>Bacteria</taxon>
        <taxon>Pseudomonadati</taxon>
        <taxon>Bacteroidota</taxon>
        <taxon>Chitinophagia</taxon>
        <taxon>Chitinophagales</taxon>
        <taxon>Chitinophagaceae</taxon>
        <taxon>Chitinophaga</taxon>
    </lineage>
</organism>
<feature type="transmembrane region" description="Helical" evidence="1">
    <location>
        <begin position="219"/>
        <end position="242"/>
    </location>
</feature>
<feature type="transmembrane region" description="Helical" evidence="1">
    <location>
        <begin position="254"/>
        <end position="276"/>
    </location>
</feature>
<feature type="transmembrane region" description="Helical" evidence="1">
    <location>
        <begin position="362"/>
        <end position="382"/>
    </location>
</feature>
<evidence type="ECO:0000313" key="2">
    <source>
        <dbReference type="EMBL" id="TWW01801.1"/>
    </source>
</evidence>
<evidence type="ECO:0000256" key="1">
    <source>
        <dbReference type="SAM" id="Phobius"/>
    </source>
</evidence>
<dbReference type="EMBL" id="VOHS01000003">
    <property type="protein sequence ID" value="TWW01801.1"/>
    <property type="molecule type" value="Genomic_DNA"/>
</dbReference>
<dbReference type="OrthoDB" id="621631at2"/>
<sequence>MALFTPIQLRVLKTSWIPALLIWSITAFCMLNNIVRQDNFEYIRYGGFALMTVLPLFITAVWEMLIKKEWKHAAIIAMAVMLTAAIQVGLSKLLMQRTDLDMRFLLEKINTFAVLLLIFITRFYLAGMSDKLNAALVGALIYFLMPKDGIPLNSLQLARDLPVLSLFSSYTKIALALPVGYCCFICYYVIVFLIENSYKRQFYSMLLQSKVQTLAKWEYFFLFLSMCFVYIGAIGVLDTNIYQFFEEGPQPLPVAGYMLFSTLGMILLLYAVAGLMRNVVTSRALTVGKYSFWTLLLHYVPVINIGAVSWLFFAKETAATASEHANTYMQQDRTSAQHIMIAAGILVTVFNIYMLLTQPTGLRLPVIGLIGALYLAKIIGYARLRTGKAAVGLVMSLNVITVLFANSGHLILIMALLYLYYYLLLELFCPKLEMEDTMKIQEPETGDIFTHTA</sequence>
<gene>
    <name evidence="2" type="ORF">FEF09_04365</name>
</gene>
<name>A0A5C6LX46_9BACT</name>
<feature type="transmembrane region" description="Helical" evidence="1">
    <location>
        <begin position="335"/>
        <end position="356"/>
    </location>
</feature>
<feature type="transmembrane region" description="Helical" evidence="1">
    <location>
        <begin position="42"/>
        <end position="62"/>
    </location>
</feature>
<proteinExistence type="predicted"/>
<dbReference type="AlphaFoldDB" id="A0A5C6LX46"/>
<evidence type="ECO:0000313" key="3">
    <source>
        <dbReference type="Proteomes" id="UP000318815"/>
    </source>
</evidence>
<feature type="transmembrane region" description="Helical" evidence="1">
    <location>
        <begin position="74"/>
        <end position="93"/>
    </location>
</feature>